<dbReference type="SUPFAM" id="SSF48239">
    <property type="entry name" value="Terpenoid cyclases/Protein prenyltransferases"/>
    <property type="match status" value="2"/>
</dbReference>
<dbReference type="EC" id="5.4.99.-" evidence="3"/>
<dbReference type="AlphaFoldDB" id="A0A8S2AG91"/>
<dbReference type="InterPro" id="IPR032696">
    <property type="entry name" value="SQ_cyclase_C"/>
</dbReference>
<accession>A0A8S2AG91</accession>
<dbReference type="InterPro" id="IPR032697">
    <property type="entry name" value="SQ_cyclase_N"/>
</dbReference>
<dbReference type="Pfam" id="PF13243">
    <property type="entry name" value="SQHop_cyclase_C"/>
    <property type="match status" value="1"/>
</dbReference>
<keyword evidence="3" id="KW-0413">Isomerase</keyword>
<dbReference type="SFLD" id="SFLDG01016">
    <property type="entry name" value="Prenyltransferase_Like_2"/>
    <property type="match status" value="1"/>
</dbReference>
<evidence type="ECO:0000313" key="6">
    <source>
        <dbReference type="EMBL" id="CAE6072624.1"/>
    </source>
</evidence>
<sequence length="705" mass="80753">MWMLRIGAKAGDDPYLSTTNNYLGRQVWEFDVGAGSPEELSEVDMARQNFSDNRSLYKANADLLWRMQFLREKKFKQMIPRVKIENAEKITYEDAKMALRRGIVYMAALQSDDGHWAAENAGCMFFNAPFVICLYITGHLDKIFSPEHRKEMLRYLYNHQNDDGGWGIDVESHSFMFCTVINYICLRILGVDPDHDGTKSPCARARKWIIDHGGATYTPLFGKAWLSVLGVYEWSGCKPVPPEFWFLPSYFPINGATPTPLILQLREELYPEAYADIVWSQARNRCAKLIREKAIRTAMELIHYHDEATNYITGGAVPKVFHMLACWVEDPESDYFKKHLARVPGFIWIAEDGLKIQTFGSQIWDTAFVLQVMLAADMDDEIRSTLIKGYSFLRNSQFTENPSSDYIKMFRDLSKGGWGFSDKDQGWSVSDCTSESLECCLIFESMPSEFIGEKMDVERLYDAVNMLLYLQSKNGGIAIWEAARGKKWLEWLSPIEFVEDTILEHEYLECTGSAIVVLARFMKQFPRHRTKEVESFITKGVKYIESLQTADGSWYGNWGVCFIYATFFAVRGLVAAGKTYHSSEPIRRAVQFLLKIQNVEGGWGESYLSCPNKKYIPLEGNKSNMVNTGQALMVLILSGQMERDPLLVHRAAKVLINSQMDDGDFPQEDIRGVYKMNVLLNYATYRNIFPLWALTHYTKALSLLL</sequence>
<feature type="domain" description="Squalene cyclase C-terminal" evidence="4">
    <location>
        <begin position="361"/>
        <end position="698"/>
    </location>
</feature>
<evidence type="ECO:0000313" key="7">
    <source>
        <dbReference type="Proteomes" id="UP000682877"/>
    </source>
</evidence>
<comment type="similarity">
    <text evidence="1 3">Belongs to the terpene cyclase/mutase family.</text>
</comment>
<dbReference type="PROSITE" id="PS01074">
    <property type="entry name" value="TERPENE_SYNTHASES"/>
    <property type="match status" value="1"/>
</dbReference>
<dbReference type="Gene3D" id="1.50.10.20">
    <property type="match status" value="2"/>
</dbReference>
<evidence type="ECO:0000259" key="5">
    <source>
        <dbReference type="Pfam" id="PF13249"/>
    </source>
</evidence>
<gene>
    <name evidence="6" type="ORF">AARE701A_LOCUS12278</name>
</gene>
<name>A0A8S2AG91_ARAAE</name>
<evidence type="ECO:0000259" key="4">
    <source>
        <dbReference type="Pfam" id="PF13243"/>
    </source>
</evidence>
<feature type="domain" description="Squalene cyclase N-terminal" evidence="5">
    <location>
        <begin position="105"/>
        <end position="254"/>
    </location>
</feature>
<keyword evidence="7" id="KW-1185">Reference proteome</keyword>
<dbReference type="CDD" id="cd02892">
    <property type="entry name" value="SQCY_1"/>
    <property type="match status" value="1"/>
</dbReference>
<proteinExistence type="inferred from homology"/>
<evidence type="ECO:0000256" key="2">
    <source>
        <dbReference type="ARBA" id="ARBA00022737"/>
    </source>
</evidence>
<dbReference type="InterPro" id="IPR018333">
    <property type="entry name" value="Squalene_cyclase"/>
</dbReference>
<dbReference type="GO" id="GO:0016104">
    <property type="term" value="P:triterpenoid biosynthetic process"/>
    <property type="evidence" value="ECO:0007669"/>
    <property type="project" value="InterPro"/>
</dbReference>
<evidence type="ECO:0000256" key="3">
    <source>
        <dbReference type="RuleBase" id="RU362003"/>
    </source>
</evidence>
<dbReference type="Pfam" id="PF13249">
    <property type="entry name" value="SQHop_cyclase_N"/>
    <property type="match status" value="1"/>
</dbReference>
<dbReference type="PANTHER" id="PTHR11764:SF57">
    <property type="entry name" value="TIRUCALLADIENOL SYNTHASE-RELATED"/>
    <property type="match status" value="1"/>
</dbReference>
<dbReference type="GO" id="GO:0042300">
    <property type="term" value="F:beta-amyrin synthase activity"/>
    <property type="evidence" value="ECO:0007669"/>
    <property type="project" value="TreeGrafter"/>
</dbReference>
<dbReference type="Proteomes" id="UP000682877">
    <property type="component" value="Chromosome 5"/>
</dbReference>
<dbReference type="NCBIfam" id="TIGR01787">
    <property type="entry name" value="squalene_cyclas"/>
    <property type="match status" value="1"/>
</dbReference>
<dbReference type="FunFam" id="1.50.10.20:FF:000011">
    <property type="entry name" value="Terpene cyclase/mutase family member"/>
    <property type="match status" value="1"/>
</dbReference>
<dbReference type="EMBL" id="LR999455">
    <property type="protein sequence ID" value="CAE6072624.1"/>
    <property type="molecule type" value="Genomic_DNA"/>
</dbReference>
<protein>
    <recommendedName>
        <fullName evidence="3">Terpene cyclase/mutase family member</fullName>
        <ecNumber evidence="3">5.4.99.-</ecNumber>
    </recommendedName>
</protein>
<keyword evidence="2" id="KW-0677">Repeat</keyword>
<dbReference type="GO" id="GO:0005811">
    <property type="term" value="C:lipid droplet"/>
    <property type="evidence" value="ECO:0007669"/>
    <property type="project" value="InterPro"/>
</dbReference>
<reference evidence="6" key="1">
    <citation type="submission" date="2021-01" db="EMBL/GenBank/DDBJ databases">
        <authorList>
            <person name="Bezrukov I."/>
        </authorList>
    </citation>
    <scope>NUCLEOTIDE SEQUENCE</scope>
</reference>
<evidence type="ECO:0000256" key="1">
    <source>
        <dbReference type="ARBA" id="ARBA00009755"/>
    </source>
</evidence>
<dbReference type="PANTHER" id="PTHR11764">
    <property type="entry name" value="TERPENE CYCLASE/MUTASE FAMILY MEMBER"/>
    <property type="match status" value="1"/>
</dbReference>
<dbReference type="InterPro" id="IPR002365">
    <property type="entry name" value="Terpene_synthase_CS"/>
</dbReference>
<organism evidence="6 7">
    <name type="scientific">Arabidopsis arenosa</name>
    <name type="common">Sand rock-cress</name>
    <name type="synonym">Cardaminopsis arenosa</name>
    <dbReference type="NCBI Taxonomy" id="38785"/>
    <lineage>
        <taxon>Eukaryota</taxon>
        <taxon>Viridiplantae</taxon>
        <taxon>Streptophyta</taxon>
        <taxon>Embryophyta</taxon>
        <taxon>Tracheophyta</taxon>
        <taxon>Spermatophyta</taxon>
        <taxon>Magnoliopsida</taxon>
        <taxon>eudicotyledons</taxon>
        <taxon>Gunneridae</taxon>
        <taxon>Pentapetalae</taxon>
        <taxon>rosids</taxon>
        <taxon>malvids</taxon>
        <taxon>Brassicales</taxon>
        <taxon>Brassicaceae</taxon>
        <taxon>Camelineae</taxon>
        <taxon>Arabidopsis</taxon>
    </lineage>
</organism>
<dbReference type="InterPro" id="IPR008930">
    <property type="entry name" value="Terpenoid_cyclase/PrenylTrfase"/>
</dbReference>